<proteinExistence type="predicted"/>
<evidence type="ECO:0000313" key="3">
    <source>
        <dbReference type="Proteomes" id="UP001218188"/>
    </source>
</evidence>
<dbReference type="EMBL" id="JARJCM010000059">
    <property type="protein sequence ID" value="KAJ7034202.1"/>
    <property type="molecule type" value="Genomic_DNA"/>
</dbReference>
<protein>
    <submittedName>
        <fullName evidence="2">Uncharacterized protein</fullName>
    </submittedName>
</protein>
<keyword evidence="3" id="KW-1185">Reference proteome</keyword>
<dbReference type="Proteomes" id="UP001218188">
    <property type="component" value="Unassembled WGS sequence"/>
</dbReference>
<feature type="region of interest" description="Disordered" evidence="1">
    <location>
        <begin position="128"/>
        <end position="150"/>
    </location>
</feature>
<evidence type="ECO:0000313" key="2">
    <source>
        <dbReference type="EMBL" id="KAJ7034202.1"/>
    </source>
</evidence>
<sequence length="150" mass="16739">MEGLAYREERHVEAVTDEEVRRAVWAGDDWKAPDSVGLQMGFVRRGWPVLAPVVCAIFKSSANLGLYPTSLKASNAIPTHKPAKKDKSSPKAWRPVEQHAAVLAKPLERLMADRVTFQVESRGVFDRDQYGGRSSHSTLQAVKRCTRVQP</sequence>
<name>A0AAD6SVL5_9AGAR</name>
<organism evidence="2 3">
    <name type="scientific">Mycena alexandri</name>
    <dbReference type="NCBI Taxonomy" id="1745969"/>
    <lineage>
        <taxon>Eukaryota</taxon>
        <taxon>Fungi</taxon>
        <taxon>Dikarya</taxon>
        <taxon>Basidiomycota</taxon>
        <taxon>Agaricomycotina</taxon>
        <taxon>Agaricomycetes</taxon>
        <taxon>Agaricomycetidae</taxon>
        <taxon>Agaricales</taxon>
        <taxon>Marasmiineae</taxon>
        <taxon>Mycenaceae</taxon>
        <taxon>Mycena</taxon>
    </lineage>
</organism>
<dbReference type="AlphaFoldDB" id="A0AAD6SVL5"/>
<reference evidence="2" key="1">
    <citation type="submission" date="2023-03" db="EMBL/GenBank/DDBJ databases">
        <title>Massive genome expansion in bonnet fungi (Mycena s.s.) driven by repeated elements and novel gene families across ecological guilds.</title>
        <authorList>
            <consortium name="Lawrence Berkeley National Laboratory"/>
            <person name="Harder C.B."/>
            <person name="Miyauchi S."/>
            <person name="Viragh M."/>
            <person name="Kuo A."/>
            <person name="Thoen E."/>
            <person name="Andreopoulos B."/>
            <person name="Lu D."/>
            <person name="Skrede I."/>
            <person name="Drula E."/>
            <person name="Henrissat B."/>
            <person name="Morin E."/>
            <person name="Kohler A."/>
            <person name="Barry K."/>
            <person name="LaButti K."/>
            <person name="Morin E."/>
            <person name="Salamov A."/>
            <person name="Lipzen A."/>
            <person name="Mereny Z."/>
            <person name="Hegedus B."/>
            <person name="Baldrian P."/>
            <person name="Stursova M."/>
            <person name="Weitz H."/>
            <person name="Taylor A."/>
            <person name="Grigoriev I.V."/>
            <person name="Nagy L.G."/>
            <person name="Martin F."/>
            <person name="Kauserud H."/>
        </authorList>
    </citation>
    <scope>NUCLEOTIDE SEQUENCE</scope>
    <source>
        <strain evidence="2">CBHHK200</strain>
    </source>
</reference>
<feature type="compositionally biased region" description="Basic and acidic residues" evidence="1">
    <location>
        <begin position="85"/>
        <end position="95"/>
    </location>
</feature>
<feature type="region of interest" description="Disordered" evidence="1">
    <location>
        <begin position="76"/>
        <end position="95"/>
    </location>
</feature>
<evidence type="ECO:0000256" key="1">
    <source>
        <dbReference type="SAM" id="MobiDB-lite"/>
    </source>
</evidence>
<accession>A0AAD6SVL5</accession>
<comment type="caution">
    <text evidence="2">The sequence shown here is derived from an EMBL/GenBank/DDBJ whole genome shotgun (WGS) entry which is preliminary data.</text>
</comment>
<gene>
    <name evidence="2" type="ORF">C8F04DRAFT_956722</name>
</gene>